<dbReference type="CDD" id="cd00430">
    <property type="entry name" value="PLPDE_III_AR"/>
    <property type="match status" value="1"/>
</dbReference>
<dbReference type="KEGG" id="taer:GT409_02270"/>
<evidence type="ECO:0000259" key="8">
    <source>
        <dbReference type="SMART" id="SM01005"/>
    </source>
</evidence>
<organism evidence="9 10">
    <name type="scientific">Tichowtungia aerotolerans</name>
    <dbReference type="NCBI Taxonomy" id="2697043"/>
    <lineage>
        <taxon>Bacteria</taxon>
        <taxon>Pseudomonadati</taxon>
        <taxon>Kiritimatiellota</taxon>
        <taxon>Tichowtungiia</taxon>
        <taxon>Tichowtungiales</taxon>
        <taxon>Tichowtungiaceae</taxon>
        <taxon>Tichowtungia</taxon>
    </lineage>
</organism>
<dbReference type="Gene3D" id="3.20.20.10">
    <property type="entry name" value="Alanine racemase"/>
    <property type="match status" value="1"/>
</dbReference>
<dbReference type="PRINTS" id="PR00992">
    <property type="entry name" value="ALARACEMASE"/>
</dbReference>
<dbReference type="PANTHER" id="PTHR30511:SF0">
    <property type="entry name" value="ALANINE RACEMASE, CATABOLIC-RELATED"/>
    <property type="match status" value="1"/>
</dbReference>
<dbReference type="InterPro" id="IPR000821">
    <property type="entry name" value="Ala_racemase"/>
</dbReference>
<dbReference type="SUPFAM" id="SSF51419">
    <property type="entry name" value="PLP-binding barrel"/>
    <property type="match status" value="1"/>
</dbReference>
<feature type="binding site" evidence="5 7">
    <location>
        <position position="133"/>
    </location>
    <ligand>
        <name>substrate</name>
    </ligand>
</feature>
<evidence type="ECO:0000256" key="2">
    <source>
        <dbReference type="ARBA" id="ARBA00001933"/>
    </source>
</evidence>
<dbReference type="InterPro" id="IPR009006">
    <property type="entry name" value="Ala_racemase/Decarboxylase_C"/>
</dbReference>
<evidence type="ECO:0000256" key="6">
    <source>
        <dbReference type="PIRSR" id="PIRSR600821-50"/>
    </source>
</evidence>
<dbReference type="NCBIfam" id="TIGR00492">
    <property type="entry name" value="alr"/>
    <property type="match status" value="1"/>
</dbReference>
<protein>
    <recommendedName>
        <fullName evidence="5">Alanine racemase</fullName>
        <ecNumber evidence="5">5.1.1.1</ecNumber>
    </recommendedName>
</protein>
<proteinExistence type="inferred from homology"/>
<gene>
    <name evidence="9" type="primary">alr</name>
    <name evidence="9" type="ORF">GT409_02270</name>
</gene>
<comment type="cofactor">
    <cofactor evidence="2 5 6">
        <name>pyridoxal 5'-phosphate</name>
        <dbReference type="ChEBI" id="CHEBI:597326"/>
    </cofactor>
</comment>
<evidence type="ECO:0000313" key="9">
    <source>
        <dbReference type="EMBL" id="QHI68329.1"/>
    </source>
</evidence>
<sequence>MNHSWVEINLGQLRKNIRSIRSAVNPGPEIIFVVKADAYGHGLLPIAQAASEESVRWFTVAYLDSAIALREILPEAHLLVMGYIDPQQIDLLFENRILPIITDLEHGLALASEARSRRKVLDVHLKIDTGMGRLGVQWDDVAGAMEKLNSAGGLNVTGVCSHFAKVEPNAPVDATLQAERFKVAMECVPPTAFKHLSSSRAALYFPEWDFDGVRQGIDLYGYGAADPAGRFLTSPILEWKTRVVQVKSVPPGFPVGYYGTHTTEYPTQIATVAVGYADGYNRSLSNRGDVLIGGRRCAVVGRVSMNWITVDVGPDANVKVGDVVTLIGRQGEEAIWASELSQICRTIPYEILTSINSSLKRKYIEQ</sequence>
<dbReference type="PANTHER" id="PTHR30511">
    <property type="entry name" value="ALANINE RACEMASE"/>
    <property type="match status" value="1"/>
</dbReference>
<keyword evidence="3 5" id="KW-0663">Pyridoxal phosphate</keyword>
<dbReference type="SMART" id="SM01005">
    <property type="entry name" value="Ala_racemase_C"/>
    <property type="match status" value="1"/>
</dbReference>
<comment type="function">
    <text evidence="5">Catalyzes the interconversion of L-alanine and D-alanine. May also act on other amino acids.</text>
</comment>
<feature type="domain" description="Alanine racemase C-terminal" evidence="8">
    <location>
        <begin position="236"/>
        <end position="364"/>
    </location>
</feature>
<evidence type="ECO:0000313" key="10">
    <source>
        <dbReference type="Proteomes" id="UP000464954"/>
    </source>
</evidence>
<dbReference type="GO" id="GO:0030632">
    <property type="term" value="P:D-alanine biosynthetic process"/>
    <property type="evidence" value="ECO:0007669"/>
    <property type="project" value="UniProtKB-UniRule"/>
</dbReference>
<dbReference type="EC" id="5.1.1.1" evidence="5"/>
<evidence type="ECO:0000256" key="1">
    <source>
        <dbReference type="ARBA" id="ARBA00000316"/>
    </source>
</evidence>
<dbReference type="Pfam" id="PF01168">
    <property type="entry name" value="Ala_racemase_N"/>
    <property type="match status" value="1"/>
</dbReference>
<dbReference type="Proteomes" id="UP000464954">
    <property type="component" value="Chromosome"/>
</dbReference>
<dbReference type="AlphaFoldDB" id="A0A6P1M0L0"/>
<dbReference type="UniPathway" id="UPA00042">
    <property type="reaction ID" value="UER00497"/>
</dbReference>
<comment type="similarity">
    <text evidence="5">Belongs to the alanine racemase family.</text>
</comment>
<dbReference type="InterPro" id="IPR020622">
    <property type="entry name" value="Ala_racemase_pyridoxalP-BS"/>
</dbReference>
<feature type="active site" description="Proton acceptor; specific for D-alanine" evidence="5">
    <location>
        <position position="35"/>
    </location>
</feature>
<dbReference type="HAMAP" id="MF_01201">
    <property type="entry name" value="Ala_racemase"/>
    <property type="match status" value="1"/>
</dbReference>
<feature type="active site" description="Proton acceptor; specific for L-alanine" evidence="5">
    <location>
        <position position="257"/>
    </location>
</feature>
<dbReference type="InterPro" id="IPR001608">
    <property type="entry name" value="Ala_racemase_N"/>
</dbReference>
<comment type="catalytic activity">
    <reaction evidence="1 5">
        <text>L-alanine = D-alanine</text>
        <dbReference type="Rhea" id="RHEA:20249"/>
        <dbReference type="ChEBI" id="CHEBI:57416"/>
        <dbReference type="ChEBI" id="CHEBI:57972"/>
        <dbReference type="EC" id="5.1.1.1"/>
    </reaction>
</comment>
<dbReference type="FunFam" id="3.20.20.10:FF:000002">
    <property type="entry name" value="Alanine racemase"/>
    <property type="match status" value="1"/>
</dbReference>
<name>A0A6P1M0L0_9BACT</name>
<dbReference type="GO" id="GO:0008784">
    <property type="term" value="F:alanine racemase activity"/>
    <property type="evidence" value="ECO:0007669"/>
    <property type="project" value="UniProtKB-UniRule"/>
</dbReference>
<dbReference type="InterPro" id="IPR011079">
    <property type="entry name" value="Ala_racemase_C"/>
</dbReference>
<evidence type="ECO:0000256" key="5">
    <source>
        <dbReference type="HAMAP-Rule" id="MF_01201"/>
    </source>
</evidence>
<evidence type="ECO:0000256" key="3">
    <source>
        <dbReference type="ARBA" id="ARBA00022898"/>
    </source>
</evidence>
<dbReference type="SUPFAM" id="SSF50621">
    <property type="entry name" value="Alanine racemase C-terminal domain-like"/>
    <property type="match status" value="1"/>
</dbReference>
<keyword evidence="4 5" id="KW-0413">Isomerase</keyword>
<reference evidence="9 10" key="1">
    <citation type="submission" date="2020-01" db="EMBL/GenBank/DDBJ databases">
        <title>Ponticoccus aerotolerans gen. nov., sp. nov., an anaerobic bacterium and proposal of Ponticoccusceae fam. nov., Ponticoccusles ord. nov. and Ponticoccuse classis nov. in the phylum Kiritimatiellaeota.</title>
        <authorList>
            <person name="Zhou L.Y."/>
            <person name="Du Z.J."/>
        </authorList>
    </citation>
    <scope>NUCLEOTIDE SEQUENCE [LARGE SCALE GENOMIC DNA]</scope>
    <source>
        <strain evidence="9 10">S-5007</strain>
    </source>
</reference>
<dbReference type="PROSITE" id="PS00395">
    <property type="entry name" value="ALANINE_RACEMASE"/>
    <property type="match status" value="1"/>
</dbReference>
<dbReference type="Pfam" id="PF00842">
    <property type="entry name" value="Ala_racemase_C"/>
    <property type="match status" value="1"/>
</dbReference>
<keyword evidence="10" id="KW-1185">Reference proteome</keyword>
<feature type="modified residue" description="N6-(pyridoxal phosphate)lysine" evidence="5 6">
    <location>
        <position position="35"/>
    </location>
</feature>
<dbReference type="GO" id="GO:0005829">
    <property type="term" value="C:cytosol"/>
    <property type="evidence" value="ECO:0007669"/>
    <property type="project" value="TreeGrafter"/>
</dbReference>
<dbReference type="Gene3D" id="2.40.37.10">
    <property type="entry name" value="Lyase, Ornithine Decarboxylase, Chain A, domain 1"/>
    <property type="match status" value="1"/>
</dbReference>
<accession>A0A6P1M0L0</accession>
<dbReference type="RefSeq" id="WP_160626545.1">
    <property type="nucleotide sequence ID" value="NZ_CP047593.1"/>
</dbReference>
<dbReference type="GO" id="GO:0030170">
    <property type="term" value="F:pyridoxal phosphate binding"/>
    <property type="evidence" value="ECO:0007669"/>
    <property type="project" value="UniProtKB-UniRule"/>
</dbReference>
<evidence type="ECO:0000256" key="7">
    <source>
        <dbReference type="PIRSR" id="PIRSR600821-52"/>
    </source>
</evidence>
<comment type="pathway">
    <text evidence="5">Amino-acid biosynthesis; D-alanine biosynthesis; D-alanine from L-alanine: step 1/1.</text>
</comment>
<dbReference type="EMBL" id="CP047593">
    <property type="protein sequence ID" value="QHI68329.1"/>
    <property type="molecule type" value="Genomic_DNA"/>
</dbReference>
<feature type="binding site" evidence="5 7">
    <location>
        <position position="305"/>
    </location>
    <ligand>
        <name>substrate</name>
    </ligand>
</feature>
<evidence type="ECO:0000256" key="4">
    <source>
        <dbReference type="ARBA" id="ARBA00023235"/>
    </source>
</evidence>
<dbReference type="InterPro" id="IPR029066">
    <property type="entry name" value="PLP-binding_barrel"/>
</dbReference>